<sequence>MSPPSYRSIQPAPARGARSGSGAPSGSSSSSGSTGSGWLSAKGLTKRLKAVTQACHTCRRNKAKCDGVRPRCGACTARASPCGYDGEAGQSRQAALRARLEELEKMVKDLQSMSDADAEQYLRRIRSSANEPYITPLLSTETDSRSARQTTVATSYTSSESSFPGRSPESSTSPEASGSSVVAVTTLSDDASSPRATQPPADDLAALLHFDIPLPSAKTTWAGVQSFFSSTGRLFHIYTQQQMQDYYRTVFGVDGKADTSQKLAICCLYAFAAVGIQYNAGDFKEGLEKTFHDVSRRFFSEVMEDRPLDTIKVCTLFAMYNILDKATVALAYVEVGLSMSKRQSSSTGACHPSMVSSEEWIDFRRTWRALLFFASLLLTLTSWLSSTLGYISGSDDSEFAKLLPIAEQDHDSYSAELGELVQAEMTKISLLQAGILRNHLAVQELTKLGMDGAIRELQDWHGQLPEAMQLQSLYRTDWPPLVRWSIYHLHLLYHGAFMLVYRRIAAHCVRLQRMGGDLATAGQEPTLRSLVEQGITSARDTARIVSLLLGEQGVFKRCWIVIFAAHTACVVILHSVAQKQLHHFPPSAWADDMKRAAQCIDVLGYCGAADPVALRFRVRLSGIYDSLVSAAEANTTAATAHDVRMQRVADWVPPHPDHHGDGTGDGGEGEPHPVEYLFSVGAQAQASPALANLAFSLLFALCRPWTDPASLAGVQGTGGGGGGKVGSGGFGGGQVAAPPLEKLEWDFEKVTPFRWDTDGMGMLGEGEVAGAGGCFLDSEGPSGWKEAEDLEEGGQPEVKGEWSGSDEMVLCS</sequence>
<dbReference type="Proteomes" id="UP000724584">
    <property type="component" value="Unassembled WGS sequence"/>
</dbReference>
<organism evidence="1 2">
    <name type="scientific">Chaetomium tenue</name>
    <dbReference type="NCBI Taxonomy" id="1854479"/>
    <lineage>
        <taxon>Eukaryota</taxon>
        <taxon>Fungi</taxon>
        <taxon>Dikarya</taxon>
        <taxon>Ascomycota</taxon>
        <taxon>Pezizomycotina</taxon>
        <taxon>Sordariomycetes</taxon>
        <taxon>Sordariomycetidae</taxon>
        <taxon>Sordariales</taxon>
        <taxon>Chaetomiaceae</taxon>
        <taxon>Chaetomium</taxon>
    </lineage>
</organism>
<keyword evidence="2" id="KW-1185">Reference proteome</keyword>
<reference evidence="1 2" key="1">
    <citation type="journal article" date="2021" name="Nat. Commun.">
        <title>Genetic determinants of endophytism in the Arabidopsis root mycobiome.</title>
        <authorList>
            <person name="Mesny F."/>
            <person name="Miyauchi S."/>
            <person name="Thiergart T."/>
            <person name="Pickel B."/>
            <person name="Atanasova L."/>
            <person name="Karlsson M."/>
            <person name="Huettel B."/>
            <person name="Barry K.W."/>
            <person name="Haridas S."/>
            <person name="Chen C."/>
            <person name="Bauer D."/>
            <person name="Andreopoulos W."/>
            <person name="Pangilinan J."/>
            <person name="LaButti K."/>
            <person name="Riley R."/>
            <person name="Lipzen A."/>
            <person name="Clum A."/>
            <person name="Drula E."/>
            <person name="Henrissat B."/>
            <person name="Kohler A."/>
            <person name="Grigoriev I.V."/>
            <person name="Martin F.M."/>
            <person name="Hacquard S."/>
        </authorList>
    </citation>
    <scope>NUCLEOTIDE SEQUENCE [LARGE SCALE GENOMIC DNA]</scope>
    <source>
        <strain evidence="1 2">MPI-SDFR-AT-0079</strain>
    </source>
</reference>
<evidence type="ECO:0000313" key="2">
    <source>
        <dbReference type="Proteomes" id="UP000724584"/>
    </source>
</evidence>
<name>A0ACB7PGW7_9PEZI</name>
<comment type="caution">
    <text evidence="1">The sequence shown here is derived from an EMBL/GenBank/DDBJ whole genome shotgun (WGS) entry which is preliminary data.</text>
</comment>
<protein>
    <submittedName>
        <fullName evidence="1">Uncharacterized protein</fullName>
    </submittedName>
</protein>
<accession>A0ACB7PGW7</accession>
<proteinExistence type="predicted"/>
<dbReference type="EMBL" id="JAGIZQ010000002">
    <property type="protein sequence ID" value="KAH6641192.1"/>
    <property type="molecule type" value="Genomic_DNA"/>
</dbReference>
<gene>
    <name evidence="1" type="ORF">F5144DRAFT_642046</name>
</gene>
<evidence type="ECO:0000313" key="1">
    <source>
        <dbReference type="EMBL" id="KAH6641192.1"/>
    </source>
</evidence>